<keyword evidence="4" id="KW-1185">Reference proteome</keyword>
<reference evidence="3 4" key="1">
    <citation type="submission" date="2015-06" db="EMBL/GenBank/DDBJ databases">
        <authorList>
            <person name="Wibberg Daniel"/>
        </authorList>
    </citation>
    <scope>NUCLEOTIDE SEQUENCE [LARGE SCALE GENOMIC DNA]</scope>
    <source>
        <strain evidence="3 4">T3/55T</strain>
    </source>
</reference>
<evidence type="ECO:0000313" key="3">
    <source>
        <dbReference type="EMBL" id="CRZ34613.1"/>
    </source>
</evidence>
<evidence type="ECO:0000259" key="2">
    <source>
        <dbReference type="Pfam" id="PF09681"/>
    </source>
</evidence>
<dbReference type="NCBIfam" id="TIGR01714">
    <property type="entry name" value="phage_rep_org_N"/>
    <property type="match status" value="1"/>
</dbReference>
<dbReference type="OrthoDB" id="7365718at2"/>
<dbReference type="RefSeq" id="WP_103202704.1">
    <property type="nucleotide sequence ID" value="NZ_CVTD020000015.1"/>
</dbReference>
<feature type="region of interest" description="Disordered" evidence="1">
    <location>
        <begin position="219"/>
        <end position="240"/>
    </location>
</feature>
<dbReference type="AlphaFoldDB" id="A0A0H5SWA9"/>
<feature type="domain" description="Phage replisome organiser N-terminal" evidence="2">
    <location>
        <begin position="9"/>
        <end position="123"/>
    </location>
</feature>
<evidence type="ECO:0000313" key="4">
    <source>
        <dbReference type="Proteomes" id="UP000236497"/>
    </source>
</evidence>
<name>A0A0H5SWA9_HERHM</name>
<proteinExistence type="predicted"/>
<organism evidence="3 4">
    <name type="scientific">Herbinix hemicellulosilytica</name>
    <dbReference type="NCBI Taxonomy" id="1564487"/>
    <lineage>
        <taxon>Bacteria</taxon>
        <taxon>Bacillati</taxon>
        <taxon>Bacillota</taxon>
        <taxon>Clostridia</taxon>
        <taxon>Lachnospirales</taxon>
        <taxon>Lachnospiraceae</taxon>
        <taxon>Herbinix</taxon>
    </lineage>
</organism>
<accession>A0A0H5SWA9</accession>
<dbReference type="Pfam" id="PF09681">
    <property type="entry name" value="Phage_rep_org_N"/>
    <property type="match status" value="1"/>
</dbReference>
<gene>
    <name evidence="3" type="ORF">HHT355_1412</name>
</gene>
<dbReference type="EMBL" id="CVTD020000015">
    <property type="protein sequence ID" value="CRZ34613.1"/>
    <property type="molecule type" value="Genomic_DNA"/>
</dbReference>
<feature type="compositionally biased region" description="Polar residues" evidence="1">
    <location>
        <begin position="227"/>
        <end position="240"/>
    </location>
</feature>
<sequence>MAEVKKYYWLKLKKDFFKRHDIRIIEDMPNGKDYILFYLKLLVESISHEGRLRFSDTIPYNEQMLSTITNTNIDIVRAAMKVFCQLQLVEILDDETIYMTEVKNMIGCETEWAEKKRLYRQKQLLLVDSKRTDKGQCLDVVRQEKEIEKEKDIDIDNKESSNKPIRFVPPSLEEVQAYCKERNNNVDPEQFINFYEAKGWMVGKNKMKDWKAAVRTWERRDKEEKQQINSKASNKFNTFPQRQYTSTHISELERKLINKGL</sequence>
<protein>
    <recommendedName>
        <fullName evidence="2">Phage replisome organiser N-terminal domain-containing protein</fullName>
    </recommendedName>
</protein>
<dbReference type="InterPro" id="IPR010056">
    <property type="entry name" value="Phage_rep_org__N"/>
</dbReference>
<dbReference type="Proteomes" id="UP000236497">
    <property type="component" value="Unassembled WGS sequence"/>
</dbReference>
<evidence type="ECO:0000256" key="1">
    <source>
        <dbReference type="SAM" id="MobiDB-lite"/>
    </source>
</evidence>